<dbReference type="InterPro" id="IPR025529">
    <property type="entry name" value="DUF4416"/>
</dbReference>
<comment type="caution">
    <text evidence="1">The sequence shown here is derived from an EMBL/GenBank/DDBJ whole genome shotgun (WGS) entry which is preliminary data.</text>
</comment>
<feature type="non-terminal residue" evidence="1">
    <location>
        <position position="1"/>
    </location>
</feature>
<dbReference type="Pfam" id="PF14385">
    <property type="entry name" value="DUF4416"/>
    <property type="match status" value="1"/>
</dbReference>
<name>X1RID6_9ZZZZ</name>
<dbReference type="AlphaFoldDB" id="X1RID6"/>
<dbReference type="EMBL" id="BARV01046085">
    <property type="protein sequence ID" value="GAI62915.1"/>
    <property type="molecule type" value="Genomic_DNA"/>
</dbReference>
<reference evidence="1" key="1">
    <citation type="journal article" date="2014" name="Front. Microbiol.">
        <title>High frequency of phylogenetically diverse reductive dehalogenase-homologous genes in deep subseafloor sedimentary metagenomes.</title>
        <authorList>
            <person name="Kawai M."/>
            <person name="Futagami T."/>
            <person name="Toyoda A."/>
            <person name="Takaki Y."/>
            <person name="Nishi S."/>
            <person name="Hori S."/>
            <person name="Arai W."/>
            <person name="Tsubouchi T."/>
            <person name="Morono Y."/>
            <person name="Uchiyama I."/>
            <person name="Ito T."/>
            <person name="Fujiyama A."/>
            <person name="Inagaki F."/>
            <person name="Takami H."/>
        </authorList>
    </citation>
    <scope>NUCLEOTIDE SEQUENCE</scope>
    <source>
        <strain evidence="1">Expedition CK06-06</strain>
    </source>
</reference>
<evidence type="ECO:0000313" key="1">
    <source>
        <dbReference type="EMBL" id="GAI62915.1"/>
    </source>
</evidence>
<sequence>EKGLSRARNRPSRTINLDPGYISAAKLVLATCKDYAH</sequence>
<protein>
    <submittedName>
        <fullName evidence="1">Uncharacterized protein</fullName>
    </submittedName>
</protein>
<feature type="non-terminal residue" evidence="1">
    <location>
        <position position="37"/>
    </location>
</feature>
<proteinExistence type="predicted"/>
<gene>
    <name evidence="1" type="ORF">S06H3_67020</name>
</gene>
<organism evidence="1">
    <name type="scientific">marine sediment metagenome</name>
    <dbReference type="NCBI Taxonomy" id="412755"/>
    <lineage>
        <taxon>unclassified sequences</taxon>
        <taxon>metagenomes</taxon>
        <taxon>ecological metagenomes</taxon>
    </lineage>
</organism>
<accession>X1RID6</accession>